<accession>A0A9W8P2G5</accession>
<dbReference type="InterPro" id="IPR036770">
    <property type="entry name" value="Ankyrin_rpt-contain_sf"/>
</dbReference>
<feature type="transmembrane region" description="Helical" evidence="12">
    <location>
        <begin position="269"/>
        <end position="290"/>
    </location>
</feature>
<dbReference type="GO" id="GO:0016020">
    <property type="term" value="C:membrane"/>
    <property type="evidence" value="ECO:0007669"/>
    <property type="project" value="UniProtKB-SubCell"/>
</dbReference>
<comment type="domain">
    <text evidence="12">The DHHC domain is required for palmitoyltransferase activity.</text>
</comment>
<keyword evidence="9" id="KW-0449">Lipoprotein</keyword>
<dbReference type="Gene3D" id="1.25.40.20">
    <property type="entry name" value="Ankyrin repeat-containing domain"/>
    <property type="match status" value="3"/>
</dbReference>
<dbReference type="PROSITE" id="PS50088">
    <property type="entry name" value="ANK_REPEAT"/>
    <property type="match status" value="4"/>
</dbReference>
<dbReference type="SMART" id="SM00248">
    <property type="entry name" value="ANK"/>
    <property type="match status" value="6"/>
</dbReference>
<feature type="domain" description="Palmitoyltransferase DHHC" evidence="14">
    <location>
        <begin position="403"/>
        <end position="536"/>
    </location>
</feature>
<dbReference type="PANTHER" id="PTHR24161">
    <property type="entry name" value="ANK_REP_REGION DOMAIN-CONTAINING PROTEIN-RELATED"/>
    <property type="match status" value="1"/>
</dbReference>
<comment type="subcellular location">
    <subcellularLocation>
        <location evidence="1">Membrane</location>
        <topology evidence="1">Multi-pass membrane protein</topology>
    </subcellularLocation>
</comment>
<proteinExistence type="inferred from homology"/>
<evidence type="ECO:0000256" key="3">
    <source>
        <dbReference type="ARBA" id="ARBA00022692"/>
    </source>
</evidence>
<evidence type="ECO:0000256" key="5">
    <source>
        <dbReference type="ARBA" id="ARBA00022989"/>
    </source>
</evidence>
<comment type="caution">
    <text evidence="15">The sequence shown here is derived from an EMBL/GenBank/DDBJ whole genome shotgun (WGS) entry which is preliminary data.</text>
</comment>
<evidence type="ECO:0000256" key="13">
    <source>
        <dbReference type="SAM" id="MobiDB-lite"/>
    </source>
</evidence>
<feature type="transmembrane region" description="Helical" evidence="12">
    <location>
        <begin position="296"/>
        <end position="317"/>
    </location>
</feature>
<dbReference type="InterPro" id="IPR002110">
    <property type="entry name" value="Ankyrin_rpt"/>
</dbReference>
<feature type="repeat" description="ANK" evidence="11">
    <location>
        <begin position="60"/>
        <end position="92"/>
    </location>
</feature>
<evidence type="ECO:0000256" key="1">
    <source>
        <dbReference type="ARBA" id="ARBA00004141"/>
    </source>
</evidence>
<keyword evidence="16" id="KW-1185">Reference proteome</keyword>
<feature type="repeat" description="ANK" evidence="11">
    <location>
        <begin position="94"/>
        <end position="126"/>
    </location>
</feature>
<keyword evidence="12" id="KW-0012">Acyltransferase</keyword>
<evidence type="ECO:0000256" key="6">
    <source>
        <dbReference type="ARBA" id="ARBA00023043"/>
    </source>
</evidence>
<evidence type="ECO:0000313" key="16">
    <source>
        <dbReference type="Proteomes" id="UP001142393"/>
    </source>
</evidence>
<keyword evidence="3 12" id="KW-0812">Transmembrane</keyword>
<dbReference type="EC" id="2.3.1.225" evidence="12"/>
<evidence type="ECO:0000256" key="10">
    <source>
        <dbReference type="ARBA" id="ARBA00048048"/>
    </source>
</evidence>
<evidence type="ECO:0000259" key="14">
    <source>
        <dbReference type="Pfam" id="PF01529"/>
    </source>
</evidence>
<evidence type="ECO:0000256" key="7">
    <source>
        <dbReference type="ARBA" id="ARBA00023136"/>
    </source>
</evidence>
<keyword evidence="12" id="KW-0808">Transferase</keyword>
<evidence type="ECO:0000256" key="12">
    <source>
        <dbReference type="RuleBase" id="RU079119"/>
    </source>
</evidence>
<feature type="transmembrane region" description="Helical" evidence="12">
    <location>
        <begin position="500"/>
        <end position="522"/>
    </location>
</feature>
<feature type="transmembrane region" description="Helical" evidence="12">
    <location>
        <begin position="450"/>
        <end position="472"/>
    </location>
</feature>
<feature type="repeat" description="ANK" evidence="11">
    <location>
        <begin position="161"/>
        <end position="193"/>
    </location>
</feature>
<dbReference type="SUPFAM" id="SSF48403">
    <property type="entry name" value="Ankyrin repeat"/>
    <property type="match status" value="1"/>
</dbReference>
<reference evidence="15 16" key="1">
    <citation type="journal article" date="2023" name="Proc. Natl. Acad. Sci. U.S.A.">
        <title>A global phylogenomic analysis of the shiitake genus Lentinula.</title>
        <authorList>
            <person name="Sierra-Patev S."/>
            <person name="Min B."/>
            <person name="Naranjo-Ortiz M."/>
            <person name="Looney B."/>
            <person name="Konkel Z."/>
            <person name="Slot J.C."/>
            <person name="Sakamoto Y."/>
            <person name="Steenwyk J.L."/>
            <person name="Rokas A."/>
            <person name="Carro J."/>
            <person name="Camarero S."/>
            <person name="Ferreira P."/>
            <person name="Molpeceres G."/>
            <person name="Ruiz-Duenas F.J."/>
            <person name="Serrano A."/>
            <person name="Henrissat B."/>
            <person name="Drula E."/>
            <person name="Hughes K.W."/>
            <person name="Mata J.L."/>
            <person name="Ishikawa N.K."/>
            <person name="Vargas-Isla R."/>
            <person name="Ushijima S."/>
            <person name="Smith C.A."/>
            <person name="Donoghue J."/>
            <person name="Ahrendt S."/>
            <person name="Andreopoulos W."/>
            <person name="He G."/>
            <person name="LaButti K."/>
            <person name="Lipzen A."/>
            <person name="Ng V."/>
            <person name="Riley R."/>
            <person name="Sandor L."/>
            <person name="Barry K."/>
            <person name="Martinez A.T."/>
            <person name="Xiao Y."/>
            <person name="Gibbons J.G."/>
            <person name="Terashima K."/>
            <person name="Grigoriev I.V."/>
            <person name="Hibbett D."/>
        </authorList>
    </citation>
    <scope>NUCLEOTIDE SEQUENCE [LARGE SCALE GENOMIC DNA]</scope>
    <source>
        <strain evidence="15 16">TFB7810</strain>
    </source>
</reference>
<dbReference type="PANTHER" id="PTHR24161:SF85">
    <property type="entry name" value="PALMITOYLTRANSFERASE HIP14"/>
    <property type="match status" value="1"/>
</dbReference>
<name>A0A9W8P2G5_9AGAR</name>
<sequence>MPSTPGTPNGKAAPVTSISETQTVVQEEPDTIFLAAQRGDLSLLQSLLAQGAQATDRDSQNITALHWASINAHLHICRELLDRGAEVDARGGDLDATPMQWAARNGYLYVVKLLLEWGADPTLKDGQGYNTLHLITHSSAVMPLLYLLQQRKVDVDSVDLQGHTALMWAAYQGDAVSVDVLLKHGADVSTKDEGGLTPLHWAVVRGNKAVIKKLLESGADVSAKDSGGRTPRAMAIELKSIGPWKRAMEEGGWDEYGTPRTPVFSNPKYNSIAIFILPTPLLILVFNTIAVSWLPWYTSLILAAAECFAAGHVLTRVLLGRKPQAESPFFAGIIFASLLIVVWCWATTLTNVHDHPTAHLIFIVSASLCLYNFWRAVCLDPGHVPNRLLDSVETLASEGRLNGQTFCVSCMARKPLRSKHCRICNRCTARHDHHCPWIWNCVGANNHRQFVLFLLNLVIGIVTFIYLTYQYFSNTPVLEASPTCPLPDPVCQILTTKSNIFLVTTALWAAIQLTWTIILLGAQLWQISRQMTSLEVSNLGRYGFMGGRGVIGVGQMGAQQNQHSHPENGESPLSASASLEAGLNLHSHSPNRPQSRRGSGGLLTLPCRICSICASCPGATFLLRITGLDRFTARGGATRGLAVAGAPQNPFDLGPYLNCMDFWGMGKEVGVQWETCYDVPEGGFKKAREERLLEERGRGERGELEPGSRKGGRRFWPGVRRVFSMRMGRSAPYEYEPLAQV</sequence>
<dbReference type="Pfam" id="PF01529">
    <property type="entry name" value="DHHC"/>
    <property type="match status" value="1"/>
</dbReference>
<evidence type="ECO:0000256" key="11">
    <source>
        <dbReference type="PROSITE-ProRule" id="PRU00023"/>
    </source>
</evidence>
<keyword evidence="6 11" id="KW-0040">ANK repeat</keyword>
<comment type="catalytic activity">
    <reaction evidence="10 12">
        <text>L-cysteinyl-[protein] + hexadecanoyl-CoA = S-hexadecanoyl-L-cysteinyl-[protein] + CoA</text>
        <dbReference type="Rhea" id="RHEA:36683"/>
        <dbReference type="Rhea" id="RHEA-COMP:10131"/>
        <dbReference type="Rhea" id="RHEA-COMP:11032"/>
        <dbReference type="ChEBI" id="CHEBI:29950"/>
        <dbReference type="ChEBI" id="CHEBI:57287"/>
        <dbReference type="ChEBI" id="CHEBI:57379"/>
        <dbReference type="ChEBI" id="CHEBI:74151"/>
        <dbReference type="EC" id="2.3.1.225"/>
    </reaction>
</comment>
<feature type="region of interest" description="Disordered" evidence="13">
    <location>
        <begin position="1"/>
        <end position="21"/>
    </location>
</feature>
<dbReference type="GO" id="GO:0019706">
    <property type="term" value="F:protein-cysteine S-palmitoyltransferase activity"/>
    <property type="evidence" value="ECO:0007669"/>
    <property type="project" value="UniProtKB-EC"/>
</dbReference>
<comment type="similarity">
    <text evidence="2">Belongs to the DHHC palmitoyltransferase family. AKR/ZDHHC17 subfamily.</text>
</comment>
<organism evidence="15 16">
    <name type="scientific">Lentinula detonsa</name>
    <dbReference type="NCBI Taxonomy" id="2804962"/>
    <lineage>
        <taxon>Eukaryota</taxon>
        <taxon>Fungi</taxon>
        <taxon>Dikarya</taxon>
        <taxon>Basidiomycota</taxon>
        <taxon>Agaricomycotina</taxon>
        <taxon>Agaricomycetes</taxon>
        <taxon>Agaricomycetidae</taxon>
        <taxon>Agaricales</taxon>
        <taxon>Marasmiineae</taxon>
        <taxon>Omphalotaceae</taxon>
        <taxon>Lentinula</taxon>
    </lineage>
</organism>
<evidence type="ECO:0000256" key="9">
    <source>
        <dbReference type="ARBA" id="ARBA00023288"/>
    </source>
</evidence>
<protein>
    <recommendedName>
        <fullName evidence="12">Palmitoyltransferase</fullName>
        <ecNumber evidence="12">2.3.1.225</ecNumber>
    </recommendedName>
</protein>
<keyword evidence="8" id="KW-0564">Palmitate</keyword>
<evidence type="ECO:0000313" key="15">
    <source>
        <dbReference type="EMBL" id="KAJ3745597.1"/>
    </source>
</evidence>
<dbReference type="PROSITE" id="PS50297">
    <property type="entry name" value="ANK_REP_REGION"/>
    <property type="match status" value="4"/>
</dbReference>
<feature type="transmembrane region" description="Helical" evidence="12">
    <location>
        <begin position="356"/>
        <end position="374"/>
    </location>
</feature>
<feature type="repeat" description="ANK" evidence="11">
    <location>
        <begin position="194"/>
        <end position="226"/>
    </location>
</feature>
<feature type="transmembrane region" description="Helical" evidence="12">
    <location>
        <begin position="329"/>
        <end position="350"/>
    </location>
</feature>
<dbReference type="PROSITE" id="PS50216">
    <property type="entry name" value="DHHC"/>
    <property type="match status" value="1"/>
</dbReference>
<dbReference type="Pfam" id="PF12796">
    <property type="entry name" value="Ank_2"/>
    <property type="match status" value="2"/>
</dbReference>
<gene>
    <name evidence="15" type="ORF">DFH05DRAFT_1444683</name>
</gene>
<evidence type="ECO:0000256" key="2">
    <source>
        <dbReference type="ARBA" id="ARBA00010104"/>
    </source>
</evidence>
<evidence type="ECO:0000256" key="4">
    <source>
        <dbReference type="ARBA" id="ARBA00022737"/>
    </source>
</evidence>
<keyword evidence="5 12" id="KW-1133">Transmembrane helix</keyword>
<dbReference type="AlphaFoldDB" id="A0A9W8P2G5"/>
<dbReference type="InterPro" id="IPR001594">
    <property type="entry name" value="Palmitoyltrfase_DHHC"/>
</dbReference>
<evidence type="ECO:0000256" key="8">
    <source>
        <dbReference type="ARBA" id="ARBA00023139"/>
    </source>
</evidence>
<dbReference type="EMBL" id="JANVFU010000005">
    <property type="protein sequence ID" value="KAJ3745597.1"/>
    <property type="molecule type" value="Genomic_DNA"/>
</dbReference>
<dbReference type="Proteomes" id="UP001142393">
    <property type="component" value="Unassembled WGS sequence"/>
</dbReference>
<keyword evidence="7 12" id="KW-0472">Membrane</keyword>
<keyword evidence="4" id="KW-0677">Repeat</keyword>